<dbReference type="KEGG" id="smo:SELMODRAFT_431516"/>
<organism evidence="2">
    <name type="scientific">Selaginella moellendorffii</name>
    <name type="common">Spikemoss</name>
    <dbReference type="NCBI Taxonomy" id="88036"/>
    <lineage>
        <taxon>Eukaryota</taxon>
        <taxon>Viridiplantae</taxon>
        <taxon>Streptophyta</taxon>
        <taxon>Embryophyta</taxon>
        <taxon>Tracheophyta</taxon>
        <taxon>Lycopodiopsida</taxon>
        <taxon>Selaginellales</taxon>
        <taxon>Selaginellaceae</taxon>
        <taxon>Selaginella</taxon>
    </lineage>
</organism>
<dbReference type="Gramene" id="EFJ05497">
    <property type="protein sequence ID" value="EFJ05497"/>
    <property type="gene ID" value="SELMODRAFT_431516"/>
</dbReference>
<dbReference type="AlphaFoldDB" id="D8TCX3"/>
<gene>
    <name evidence="1" type="ORF">SELMODRAFT_431516</name>
</gene>
<dbReference type="EMBL" id="GL377721">
    <property type="protein sequence ID" value="EFJ05497.1"/>
    <property type="molecule type" value="Genomic_DNA"/>
</dbReference>
<accession>D8TCX3</accession>
<evidence type="ECO:0000313" key="2">
    <source>
        <dbReference type="Proteomes" id="UP000001514"/>
    </source>
</evidence>
<dbReference type="HOGENOM" id="CLU_2150249_0_0_1"/>
<dbReference type="Proteomes" id="UP000001514">
    <property type="component" value="Unassembled WGS sequence"/>
</dbReference>
<proteinExistence type="predicted"/>
<dbReference type="InParanoid" id="D8TCX3"/>
<name>D8TCX3_SELML</name>
<reference evidence="1 2" key="1">
    <citation type="journal article" date="2011" name="Science">
        <title>The Selaginella genome identifies genetic changes associated with the evolution of vascular plants.</title>
        <authorList>
            <person name="Banks J.A."/>
            <person name="Nishiyama T."/>
            <person name="Hasebe M."/>
            <person name="Bowman J.L."/>
            <person name="Gribskov M."/>
            <person name="dePamphilis C."/>
            <person name="Albert V.A."/>
            <person name="Aono N."/>
            <person name="Aoyama T."/>
            <person name="Ambrose B.A."/>
            <person name="Ashton N.W."/>
            <person name="Axtell M.J."/>
            <person name="Barker E."/>
            <person name="Barker M.S."/>
            <person name="Bennetzen J.L."/>
            <person name="Bonawitz N.D."/>
            <person name="Chapple C."/>
            <person name="Cheng C."/>
            <person name="Correa L.G."/>
            <person name="Dacre M."/>
            <person name="DeBarry J."/>
            <person name="Dreyer I."/>
            <person name="Elias M."/>
            <person name="Engstrom E.M."/>
            <person name="Estelle M."/>
            <person name="Feng L."/>
            <person name="Finet C."/>
            <person name="Floyd S.K."/>
            <person name="Frommer W.B."/>
            <person name="Fujita T."/>
            <person name="Gramzow L."/>
            <person name="Gutensohn M."/>
            <person name="Harholt J."/>
            <person name="Hattori M."/>
            <person name="Heyl A."/>
            <person name="Hirai T."/>
            <person name="Hiwatashi Y."/>
            <person name="Ishikawa M."/>
            <person name="Iwata M."/>
            <person name="Karol K.G."/>
            <person name="Koehler B."/>
            <person name="Kolukisaoglu U."/>
            <person name="Kubo M."/>
            <person name="Kurata T."/>
            <person name="Lalonde S."/>
            <person name="Li K."/>
            <person name="Li Y."/>
            <person name="Litt A."/>
            <person name="Lyons E."/>
            <person name="Manning G."/>
            <person name="Maruyama T."/>
            <person name="Michael T.P."/>
            <person name="Mikami K."/>
            <person name="Miyazaki S."/>
            <person name="Morinaga S."/>
            <person name="Murata T."/>
            <person name="Mueller-Roeber B."/>
            <person name="Nelson D.R."/>
            <person name="Obara M."/>
            <person name="Oguri Y."/>
            <person name="Olmstead R.G."/>
            <person name="Onodera N."/>
            <person name="Petersen B.L."/>
            <person name="Pils B."/>
            <person name="Prigge M."/>
            <person name="Rensing S.A."/>
            <person name="Riano-Pachon D.M."/>
            <person name="Roberts A.W."/>
            <person name="Sato Y."/>
            <person name="Scheller H.V."/>
            <person name="Schulz B."/>
            <person name="Schulz C."/>
            <person name="Shakirov E.V."/>
            <person name="Shibagaki N."/>
            <person name="Shinohara N."/>
            <person name="Shippen D.E."/>
            <person name="Soerensen I."/>
            <person name="Sotooka R."/>
            <person name="Sugimoto N."/>
            <person name="Sugita M."/>
            <person name="Sumikawa N."/>
            <person name="Tanurdzic M."/>
            <person name="Theissen G."/>
            <person name="Ulvskov P."/>
            <person name="Wakazuki S."/>
            <person name="Weng J.K."/>
            <person name="Willats W.W."/>
            <person name="Wipf D."/>
            <person name="Wolf P.G."/>
            <person name="Yang L."/>
            <person name="Zimmer A.D."/>
            <person name="Zhu Q."/>
            <person name="Mitros T."/>
            <person name="Hellsten U."/>
            <person name="Loque D."/>
            <person name="Otillar R."/>
            <person name="Salamov A."/>
            <person name="Schmutz J."/>
            <person name="Shapiro H."/>
            <person name="Lindquist E."/>
            <person name="Lucas S."/>
            <person name="Rokhsar D."/>
            <person name="Grigoriev I.V."/>
        </authorList>
    </citation>
    <scope>NUCLEOTIDE SEQUENCE [LARGE SCALE GENOMIC DNA]</scope>
</reference>
<keyword evidence="2" id="KW-1185">Reference proteome</keyword>
<protein>
    <submittedName>
        <fullName evidence="1">Uncharacterized protein</fullName>
    </submittedName>
</protein>
<sequence length="112" mass="12334">MCISKVQAMMWSNLLEVCKQCLHLRNGATPPQNPGSRSSNHVGWESGGCQQFVGILEAGTLIYNLLQKVISGLAQWGEADPEEAHRDPLEICFASPKANNFYEWVSTIQSIG</sequence>
<evidence type="ECO:0000313" key="1">
    <source>
        <dbReference type="EMBL" id="EFJ05497.1"/>
    </source>
</evidence>